<accession>A0AA87ZBD3</accession>
<dbReference type="EMBL" id="BTGU01000003">
    <property type="protein sequence ID" value="GMN30992.1"/>
    <property type="molecule type" value="Genomic_DNA"/>
</dbReference>
<keyword evidence="3" id="KW-1185">Reference proteome</keyword>
<protein>
    <submittedName>
        <fullName evidence="2">Uncharacterized protein</fullName>
    </submittedName>
</protein>
<dbReference type="Proteomes" id="UP001187192">
    <property type="component" value="Unassembled WGS sequence"/>
</dbReference>
<proteinExistence type="predicted"/>
<feature type="compositionally biased region" description="Low complexity" evidence="1">
    <location>
        <begin position="12"/>
        <end position="24"/>
    </location>
</feature>
<feature type="region of interest" description="Disordered" evidence="1">
    <location>
        <begin position="1"/>
        <end position="38"/>
    </location>
</feature>
<reference evidence="2" key="1">
    <citation type="submission" date="2023-07" db="EMBL/GenBank/DDBJ databases">
        <title>draft genome sequence of fig (Ficus carica).</title>
        <authorList>
            <person name="Takahashi T."/>
            <person name="Nishimura K."/>
        </authorList>
    </citation>
    <scope>NUCLEOTIDE SEQUENCE</scope>
</reference>
<comment type="caution">
    <text evidence="2">The sequence shown here is derived from an EMBL/GenBank/DDBJ whole genome shotgun (WGS) entry which is preliminary data.</text>
</comment>
<sequence length="164" mass="17397">MAPRSECQHEPSAGISSALASISSEPDPPSRRHSPVASDRNLRADLRISPHSDISLSSLSSPSLSHYFLPISLLARRPSVRPSVLFPISSATSFSGQSLSSFLPRRLSSLFLLPLSLSSCSLAVLGVVIGILCIESIVLAVFFLMSDFATIDALVTSKPFGSSI</sequence>
<organism evidence="2 3">
    <name type="scientific">Ficus carica</name>
    <name type="common">Common fig</name>
    <dbReference type="NCBI Taxonomy" id="3494"/>
    <lineage>
        <taxon>Eukaryota</taxon>
        <taxon>Viridiplantae</taxon>
        <taxon>Streptophyta</taxon>
        <taxon>Embryophyta</taxon>
        <taxon>Tracheophyta</taxon>
        <taxon>Spermatophyta</taxon>
        <taxon>Magnoliopsida</taxon>
        <taxon>eudicotyledons</taxon>
        <taxon>Gunneridae</taxon>
        <taxon>Pentapetalae</taxon>
        <taxon>rosids</taxon>
        <taxon>fabids</taxon>
        <taxon>Rosales</taxon>
        <taxon>Moraceae</taxon>
        <taxon>Ficeae</taxon>
        <taxon>Ficus</taxon>
    </lineage>
</organism>
<name>A0AA87ZBD3_FICCA</name>
<dbReference type="AlphaFoldDB" id="A0AA87ZBD3"/>
<evidence type="ECO:0000256" key="1">
    <source>
        <dbReference type="SAM" id="MobiDB-lite"/>
    </source>
</evidence>
<evidence type="ECO:0000313" key="3">
    <source>
        <dbReference type="Proteomes" id="UP001187192"/>
    </source>
</evidence>
<evidence type="ECO:0000313" key="2">
    <source>
        <dbReference type="EMBL" id="GMN30992.1"/>
    </source>
</evidence>
<gene>
    <name evidence="2" type="ORF">TIFTF001_003059</name>
</gene>